<dbReference type="AlphaFoldDB" id="A0A0E9TKG1"/>
<sequence>MHITTNSHCKTSTRSFSQQGCVVVVDSTGFIQMYNPTALLDVSSGFKTPNG</sequence>
<reference evidence="1" key="1">
    <citation type="submission" date="2014-11" db="EMBL/GenBank/DDBJ databases">
        <authorList>
            <person name="Amaro Gonzalez C."/>
        </authorList>
    </citation>
    <scope>NUCLEOTIDE SEQUENCE</scope>
</reference>
<name>A0A0E9TKG1_ANGAN</name>
<accession>A0A0E9TKG1</accession>
<reference evidence="1" key="2">
    <citation type="journal article" date="2015" name="Fish Shellfish Immunol.">
        <title>Early steps in the European eel (Anguilla anguilla)-Vibrio vulnificus interaction in the gills: Role of the RtxA13 toxin.</title>
        <authorList>
            <person name="Callol A."/>
            <person name="Pajuelo D."/>
            <person name="Ebbesson L."/>
            <person name="Teles M."/>
            <person name="MacKenzie S."/>
            <person name="Amaro C."/>
        </authorList>
    </citation>
    <scope>NUCLEOTIDE SEQUENCE</scope>
</reference>
<protein>
    <submittedName>
        <fullName evidence="1">Uncharacterized protein</fullName>
    </submittedName>
</protein>
<dbReference type="EMBL" id="GBXM01054491">
    <property type="protein sequence ID" value="JAH54086.1"/>
    <property type="molecule type" value="Transcribed_RNA"/>
</dbReference>
<evidence type="ECO:0000313" key="1">
    <source>
        <dbReference type="EMBL" id="JAH54086.1"/>
    </source>
</evidence>
<proteinExistence type="predicted"/>
<organism evidence="1">
    <name type="scientific">Anguilla anguilla</name>
    <name type="common">European freshwater eel</name>
    <name type="synonym">Muraena anguilla</name>
    <dbReference type="NCBI Taxonomy" id="7936"/>
    <lineage>
        <taxon>Eukaryota</taxon>
        <taxon>Metazoa</taxon>
        <taxon>Chordata</taxon>
        <taxon>Craniata</taxon>
        <taxon>Vertebrata</taxon>
        <taxon>Euteleostomi</taxon>
        <taxon>Actinopterygii</taxon>
        <taxon>Neopterygii</taxon>
        <taxon>Teleostei</taxon>
        <taxon>Anguilliformes</taxon>
        <taxon>Anguillidae</taxon>
        <taxon>Anguilla</taxon>
    </lineage>
</organism>